<protein>
    <submittedName>
        <fullName evidence="1">Uncharacterized protein</fullName>
    </submittedName>
</protein>
<comment type="caution">
    <text evidence="1">The sequence shown here is derived from an EMBL/GenBank/DDBJ whole genome shotgun (WGS) entry which is preliminary data.</text>
</comment>
<keyword evidence="2" id="KW-1185">Reference proteome</keyword>
<organism evidence="1 2">
    <name type="scientific">Delitschia confertaspora ATCC 74209</name>
    <dbReference type="NCBI Taxonomy" id="1513339"/>
    <lineage>
        <taxon>Eukaryota</taxon>
        <taxon>Fungi</taxon>
        <taxon>Dikarya</taxon>
        <taxon>Ascomycota</taxon>
        <taxon>Pezizomycotina</taxon>
        <taxon>Dothideomycetes</taxon>
        <taxon>Pleosporomycetidae</taxon>
        <taxon>Pleosporales</taxon>
        <taxon>Delitschiaceae</taxon>
        <taxon>Delitschia</taxon>
    </lineage>
</organism>
<sequence>MEWGVGAAKELGTELEAEKGDRRGVGEGVFGGLKPLRRGIQLVIITQKQQRLKRGVGAARTQLRVRGARGGGTLKEEAKKSTINTYTPRDSWRWLKIAATCEERGRELSSTEREWKRGGEGCSSELADTVQLGLLVVGLEALEGPSSRPVVHFATLNYHSLLRTRAR</sequence>
<gene>
    <name evidence="1" type="ORF">GQ43DRAFT_434313</name>
</gene>
<evidence type="ECO:0000313" key="1">
    <source>
        <dbReference type="EMBL" id="KAF2198374.1"/>
    </source>
</evidence>
<accession>A0A9P4JHI2</accession>
<dbReference type="Proteomes" id="UP000799536">
    <property type="component" value="Unassembled WGS sequence"/>
</dbReference>
<reference evidence="1" key="1">
    <citation type="journal article" date="2020" name="Stud. Mycol.">
        <title>101 Dothideomycetes genomes: a test case for predicting lifestyles and emergence of pathogens.</title>
        <authorList>
            <person name="Haridas S."/>
            <person name="Albert R."/>
            <person name="Binder M."/>
            <person name="Bloem J."/>
            <person name="Labutti K."/>
            <person name="Salamov A."/>
            <person name="Andreopoulos B."/>
            <person name="Baker S."/>
            <person name="Barry K."/>
            <person name="Bills G."/>
            <person name="Bluhm B."/>
            <person name="Cannon C."/>
            <person name="Castanera R."/>
            <person name="Culley D."/>
            <person name="Daum C."/>
            <person name="Ezra D."/>
            <person name="Gonzalez J."/>
            <person name="Henrissat B."/>
            <person name="Kuo A."/>
            <person name="Liang C."/>
            <person name="Lipzen A."/>
            <person name="Lutzoni F."/>
            <person name="Magnuson J."/>
            <person name="Mondo S."/>
            <person name="Nolan M."/>
            <person name="Ohm R."/>
            <person name="Pangilinan J."/>
            <person name="Park H.-J."/>
            <person name="Ramirez L."/>
            <person name="Alfaro M."/>
            <person name="Sun H."/>
            <person name="Tritt A."/>
            <person name="Yoshinaga Y."/>
            <person name="Zwiers L.-H."/>
            <person name="Turgeon B."/>
            <person name="Goodwin S."/>
            <person name="Spatafora J."/>
            <person name="Crous P."/>
            <person name="Grigoriev I."/>
        </authorList>
    </citation>
    <scope>NUCLEOTIDE SEQUENCE</scope>
    <source>
        <strain evidence="1">ATCC 74209</strain>
    </source>
</reference>
<evidence type="ECO:0000313" key="2">
    <source>
        <dbReference type="Proteomes" id="UP000799536"/>
    </source>
</evidence>
<proteinExistence type="predicted"/>
<dbReference type="EMBL" id="ML994148">
    <property type="protein sequence ID" value="KAF2198374.1"/>
    <property type="molecule type" value="Genomic_DNA"/>
</dbReference>
<name>A0A9P4JHI2_9PLEO</name>
<dbReference type="AlphaFoldDB" id="A0A9P4JHI2"/>